<evidence type="ECO:0000256" key="1">
    <source>
        <dbReference type="SAM" id="Phobius"/>
    </source>
</evidence>
<proteinExistence type="predicted"/>
<sequence>MPENLKNMEMALAVTMHLLSKKSFLDSFLLHEWERGEPKEVSWHRSTNRVWSMTTNAFVEAADRGYEAQQDLDFPRKPLRLSTLVDCEKFSFRRTISLHNVGFPSGTLFMMPYFVVGLHLLFRRNPDSATQWRWHTTWKVVIKAKDCKVAIACSWNENSTDIHTFLPAYKKVEKYAPTNQCYHRSSCRTCFVYLNCVVWVPVDEAKVAIRGIEPYGLESFGE</sequence>
<keyword evidence="1" id="KW-0812">Transmembrane</keyword>
<keyword evidence="2" id="KW-1185">Reference proteome</keyword>
<keyword evidence="1" id="KW-0472">Membrane</keyword>
<dbReference type="WBParaSite" id="ALUE_0000461801-mRNA-1">
    <property type="protein sequence ID" value="ALUE_0000461801-mRNA-1"/>
    <property type="gene ID" value="ALUE_0000461801"/>
</dbReference>
<evidence type="ECO:0000313" key="3">
    <source>
        <dbReference type="WBParaSite" id="ALUE_0000461801-mRNA-1"/>
    </source>
</evidence>
<accession>A0A9J2P5F6</accession>
<name>A0A9J2P5F6_ASCLU</name>
<feature type="transmembrane region" description="Helical" evidence="1">
    <location>
        <begin position="101"/>
        <end position="122"/>
    </location>
</feature>
<organism evidence="2 3">
    <name type="scientific">Ascaris lumbricoides</name>
    <name type="common">Giant roundworm</name>
    <dbReference type="NCBI Taxonomy" id="6252"/>
    <lineage>
        <taxon>Eukaryota</taxon>
        <taxon>Metazoa</taxon>
        <taxon>Ecdysozoa</taxon>
        <taxon>Nematoda</taxon>
        <taxon>Chromadorea</taxon>
        <taxon>Rhabditida</taxon>
        <taxon>Spirurina</taxon>
        <taxon>Ascaridomorpha</taxon>
        <taxon>Ascaridoidea</taxon>
        <taxon>Ascarididae</taxon>
        <taxon>Ascaris</taxon>
    </lineage>
</organism>
<dbReference type="AlphaFoldDB" id="A0A9J2P5F6"/>
<protein>
    <submittedName>
        <fullName evidence="3">Uncharacterized protein</fullName>
    </submittedName>
</protein>
<reference evidence="3" key="1">
    <citation type="submission" date="2023-03" db="UniProtKB">
        <authorList>
            <consortium name="WormBaseParasite"/>
        </authorList>
    </citation>
    <scope>IDENTIFICATION</scope>
</reference>
<dbReference type="Proteomes" id="UP000036681">
    <property type="component" value="Unplaced"/>
</dbReference>
<evidence type="ECO:0000313" key="2">
    <source>
        <dbReference type="Proteomes" id="UP000036681"/>
    </source>
</evidence>
<keyword evidence="1" id="KW-1133">Transmembrane helix</keyword>